<evidence type="ECO:0000313" key="2">
    <source>
        <dbReference type="Proteomes" id="UP000019146"/>
    </source>
</evidence>
<gene>
    <name evidence="1" type="ORF">K788_0007317</name>
</gene>
<dbReference type="Proteomes" id="UP000019146">
    <property type="component" value="Chromosome 2"/>
</dbReference>
<dbReference type="KEGG" id="bcai:K788_0007317"/>
<reference evidence="1 2" key="1">
    <citation type="journal article" date="2014" name="Genome Announc.">
        <title>Draft Genome Sequence of the Haloacid-Degrading Burkholderia caribensis Strain MBA4.</title>
        <authorList>
            <person name="Pan Y."/>
            <person name="Kong K.F."/>
            <person name="Tsang J.S."/>
        </authorList>
    </citation>
    <scope>NUCLEOTIDE SEQUENCE [LARGE SCALE GENOMIC DNA]</scope>
    <source>
        <strain evidence="1 2">MBA4</strain>
    </source>
</reference>
<name>A0A0N7JVI2_9BURK</name>
<proteinExistence type="predicted"/>
<dbReference type="EMBL" id="CP012747">
    <property type="protein sequence ID" value="ALL69285.1"/>
    <property type="molecule type" value="Genomic_DNA"/>
</dbReference>
<accession>A0A0N7JVI2</accession>
<dbReference type="AlphaFoldDB" id="A0A0N7JVI2"/>
<protein>
    <submittedName>
        <fullName evidence="1">Uncharacterized protein</fullName>
    </submittedName>
</protein>
<evidence type="ECO:0000313" key="1">
    <source>
        <dbReference type="EMBL" id="ALL69285.1"/>
    </source>
</evidence>
<sequence>MPLVQNITDDRTRGERLSQTTSRCTLGTAQRKGCGVFVQR</sequence>
<organism evidence="1 2">
    <name type="scientific">Paraburkholderia caribensis MBA4</name>
    <dbReference type="NCBI Taxonomy" id="1323664"/>
    <lineage>
        <taxon>Bacteria</taxon>
        <taxon>Pseudomonadati</taxon>
        <taxon>Pseudomonadota</taxon>
        <taxon>Betaproteobacteria</taxon>
        <taxon>Burkholderiales</taxon>
        <taxon>Burkholderiaceae</taxon>
        <taxon>Paraburkholderia</taxon>
    </lineage>
</organism>